<dbReference type="PANTHER" id="PTHR13501:SF8">
    <property type="entry name" value="LARGE RIBOSOMAL SUBUNIT PROTEIN UL22M"/>
    <property type="match status" value="1"/>
</dbReference>
<dbReference type="Proteomes" id="UP000034917">
    <property type="component" value="Unassembled WGS sequence"/>
</dbReference>
<dbReference type="EMBL" id="LBSV01000002">
    <property type="protein sequence ID" value="KKQ26639.1"/>
    <property type="molecule type" value="Genomic_DNA"/>
</dbReference>
<protein>
    <recommendedName>
        <fullName evidence="6">50S ribosomal protein L22</fullName>
    </recommendedName>
</protein>
<evidence type="ECO:0000313" key="8">
    <source>
        <dbReference type="Proteomes" id="UP000034917"/>
    </source>
</evidence>
<evidence type="ECO:0000256" key="3">
    <source>
        <dbReference type="ARBA" id="ARBA00023274"/>
    </source>
</evidence>
<dbReference type="PANTHER" id="PTHR13501">
    <property type="entry name" value="CHLOROPLAST 50S RIBOSOMAL PROTEIN L22-RELATED"/>
    <property type="match status" value="1"/>
</dbReference>
<dbReference type="InterPro" id="IPR036394">
    <property type="entry name" value="Ribosomal_uL22_sf"/>
</dbReference>
<accession>A0A0G0IR58</accession>
<comment type="function">
    <text evidence="6">This protein binds specifically to 23S rRNA; its binding is stimulated by other ribosomal proteins, e.g., L4, L17, and L20. It is important during the early stages of 50S assembly. It makes multiple contacts with different domains of the 23S rRNA in the assembled 50S subunit and ribosome.</text>
</comment>
<evidence type="ECO:0000256" key="6">
    <source>
        <dbReference type="RuleBase" id="RU004008"/>
    </source>
</evidence>
<dbReference type="InterPro" id="IPR001063">
    <property type="entry name" value="Ribosomal_uL22"/>
</dbReference>
<evidence type="ECO:0000256" key="4">
    <source>
        <dbReference type="RuleBase" id="RU004005"/>
    </source>
</evidence>
<sequence>MEKSKTYLKNIAMSPKKLRFYIESIKKMSPAIALDHLFYGKQKATKILYQALKSAISNAKQSLKVEDDLLKFGVFTIEEGRKLKRYRPGGRGTPKPIVKRRSHIKIVLIKSENDKSMTKSKLQIKKTSK</sequence>
<dbReference type="Pfam" id="PF00237">
    <property type="entry name" value="Ribosomal_L22"/>
    <property type="match status" value="1"/>
</dbReference>
<dbReference type="GO" id="GO:0003735">
    <property type="term" value="F:structural constituent of ribosome"/>
    <property type="evidence" value="ECO:0007669"/>
    <property type="project" value="InterPro"/>
</dbReference>
<comment type="subunit">
    <text evidence="5">Part of the 50S ribosomal subunit.</text>
</comment>
<gene>
    <name evidence="7" type="ORF">US40_C0002G0173</name>
</gene>
<evidence type="ECO:0000313" key="7">
    <source>
        <dbReference type="EMBL" id="KKQ26639.1"/>
    </source>
</evidence>
<name>A0A0G0IR58_9BACT</name>
<dbReference type="AlphaFoldDB" id="A0A0G0IR58"/>
<dbReference type="SUPFAM" id="SSF54843">
    <property type="entry name" value="Ribosomal protein L22"/>
    <property type="match status" value="1"/>
</dbReference>
<keyword evidence="5" id="KW-0694">RNA-binding</keyword>
<keyword evidence="3 4" id="KW-0687">Ribonucleoprotein</keyword>
<dbReference type="GO" id="GO:0006412">
    <property type="term" value="P:translation"/>
    <property type="evidence" value="ECO:0007669"/>
    <property type="project" value="InterPro"/>
</dbReference>
<evidence type="ECO:0000256" key="5">
    <source>
        <dbReference type="RuleBase" id="RU004006"/>
    </source>
</evidence>
<dbReference type="GO" id="GO:0022625">
    <property type="term" value="C:cytosolic large ribosomal subunit"/>
    <property type="evidence" value="ECO:0007669"/>
    <property type="project" value="TreeGrafter"/>
</dbReference>
<keyword evidence="2 4" id="KW-0689">Ribosomal protein</keyword>
<dbReference type="InterPro" id="IPR047867">
    <property type="entry name" value="Ribosomal_uL22_bac/org-type"/>
</dbReference>
<evidence type="ECO:0000256" key="2">
    <source>
        <dbReference type="ARBA" id="ARBA00022980"/>
    </source>
</evidence>
<reference evidence="7 8" key="1">
    <citation type="journal article" date="2015" name="Nature">
        <title>rRNA introns, odd ribosomes, and small enigmatic genomes across a large radiation of phyla.</title>
        <authorList>
            <person name="Brown C.T."/>
            <person name="Hug L.A."/>
            <person name="Thomas B.C."/>
            <person name="Sharon I."/>
            <person name="Castelle C.J."/>
            <person name="Singh A."/>
            <person name="Wilkins M.J."/>
            <person name="Williams K.H."/>
            <person name="Banfield J.F."/>
        </authorList>
    </citation>
    <scope>NUCLEOTIDE SEQUENCE [LARGE SCALE GENOMIC DNA]</scope>
</reference>
<comment type="caution">
    <text evidence="7">The sequence shown here is derived from an EMBL/GenBank/DDBJ whole genome shotgun (WGS) entry which is preliminary data.</text>
</comment>
<dbReference type="Gene3D" id="3.90.470.10">
    <property type="entry name" value="Ribosomal protein L22/L17"/>
    <property type="match status" value="1"/>
</dbReference>
<evidence type="ECO:0000256" key="1">
    <source>
        <dbReference type="ARBA" id="ARBA00009451"/>
    </source>
</evidence>
<keyword evidence="5" id="KW-0699">rRNA-binding</keyword>
<dbReference type="GO" id="GO:0019843">
    <property type="term" value="F:rRNA binding"/>
    <property type="evidence" value="ECO:0007669"/>
    <property type="project" value="UniProtKB-KW"/>
</dbReference>
<proteinExistence type="inferred from homology"/>
<comment type="similarity">
    <text evidence="1 4">Belongs to the universal ribosomal protein uL22 family.</text>
</comment>
<organism evidence="7 8">
    <name type="scientific">Candidatus Roizmanbacteria bacterium GW2011_GWC2_37_13</name>
    <dbReference type="NCBI Taxonomy" id="1618486"/>
    <lineage>
        <taxon>Bacteria</taxon>
        <taxon>Candidatus Roizmaniibacteriota</taxon>
    </lineage>
</organism>